<accession>A0A831LT02</accession>
<comment type="caution">
    <text evidence="2">The sequence shown here is derived from an EMBL/GenBank/DDBJ whole genome shotgun (WGS) entry which is preliminary data.</text>
</comment>
<dbReference type="PROSITE" id="PS50213">
    <property type="entry name" value="FAS1"/>
    <property type="match status" value="2"/>
</dbReference>
<dbReference type="InterPro" id="IPR050904">
    <property type="entry name" value="Adhesion/Biosynth-related"/>
</dbReference>
<dbReference type="PANTHER" id="PTHR10900">
    <property type="entry name" value="PERIOSTIN-RELATED"/>
    <property type="match status" value="1"/>
</dbReference>
<dbReference type="Proteomes" id="UP000886047">
    <property type="component" value="Unassembled WGS sequence"/>
</dbReference>
<name>A0A831LT02_9BACT</name>
<dbReference type="InterPro" id="IPR036378">
    <property type="entry name" value="FAS1_dom_sf"/>
</dbReference>
<evidence type="ECO:0000313" key="2">
    <source>
        <dbReference type="EMBL" id="HDR50041.1"/>
    </source>
</evidence>
<gene>
    <name evidence="2" type="ORF">ENN90_00260</name>
</gene>
<dbReference type="SMART" id="SM00554">
    <property type="entry name" value="FAS1"/>
    <property type="match status" value="2"/>
</dbReference>
<dbReference type="Pfam" id="PF02469">
    <property type="entry name" value="Fasciclin"/>
    <property type="match status" value="2"/>
</dbReference>
<feature type="domain" description="FAS1" evidence="1">
    <location>
        <begin position="598"/>
        <end position="770"/>
    </location>
</feature>
<proteinExistence type="predicted"/>
<reference evidence="2" key="1">
    <citation type="journal article" date="2020" name="mSystems">
        <title>Genome- and Community-Level Interaction Insights into Carbon Utilization and Element Cycling Functions of Hydrothermarchaeota in Hydrothermal Sediment.</title>
        <authorList>
            <person name="Zhou Z."/>
            <person name="Liu Y."/>
            <person name="Xu W."/>
            <person name="Pan J."/>
            <person name="Luo Z.H."/>
            <person name="Li M."/>
        </authorList>
    </citation>
    <scope>NUCLEOTIDE SEQUENCE [LARGE SCALE GENOMIC DNA]</scope>
    <source>
        <strain evidence="2">SpSt-1217</strain>
    </source>
</reference>
<dbReference type="SUPFAM" id="SSF82153">
    <property type="entry name" value="FAS1 domain"/>
    <property type="match status" value="2"/>
</dbReference>
<protein>
    <recommendedName>
        <fullName evidence="1">FAS1 domain-containing protein</fullName>
    </recommendedName>
</protein>
<dbReference type="Gene3D" id="2.30.180.10">
    <property type="entry name" value="FAS1 domain"/>
    <property type="match status" value="2"/>
</dbReference>
<dbReference type="EMBL" id="DSDK01000013">
    <property type="protein sequence ID" value="HDR50041.1"/>
    <property type="molecule type" value="Genomic_DNA"/>
</dbReference>
<feature type="domain" description="FAS1" evidence="1">
    <location>
        <begin position="43"/>
        <end position="252"/>
    </location>
</feature>
<organism evidence="2">
    <name type="scientific">Mariniphaga anaerophila</name>
    <dbReference type="NCBI Taxonomy" id="1484053"/>
    <lineage>
        <taxon>Bacteria</taxon>
        <taxon>Pseudomonadati</taxon>
        <taxon>Bacteroidota</taxon>
        <taxon>Bacteroidia</taxon>
        <taxon>Marinilabiliales</taxon>
        <taxon>Prolixibacteraceae</taxon>
        <taxon>Mariniphaga</taxon>
    </lineage>
</organism>
<dbReference type="AlphaFoldDB" id="A0A831LT02"/>
<evidence type="ECO:0000259" key="1">
    <source>
        <dbReference type="PROSITE" id="PS50213"/>
    </source>
</evidence>
<dbReference type="PANTHER" id="PTHR10900:SF77">
    <property type="entry name" value="FI19380P1"/>
    <property type="match status" value="1"/>
</dbReference>
<sequence>MFFEIQTYMIRKNWIALLVVTITTLLIGCREEQDKFVRPEWLAGKVYTQILEIPELSTFTRCIELTGYDEILDISGSYTVFAPSNEAFNTFFANNPNYNSVDDISLTELNRLVKYHIVQNPWTKKQLRRLDIYGWIDTLDLGNNLPRGFKRETLLLEDNQKYGVKWRPGSGATVTDTLDSDWTRRVATDSRKYVPIFYSDYFKINDISTDDFQFYFDRPFDGANDLYFAGAKIISDEIFAENGFVYMIDKVVCPLRNAYQIINNGTDNQSFSRFRNLINEFSEFDYNQQKTNEQAGVDLGLQVDSLFDLTFPDLTFDLTNESTNPPVGTYGLPGNVTVRYHHGLVAPTDEAFENFVSEFIQTPGGWGTLEGTPNNIKRIIANTHMSQYEIFPTAFEKGFTNGEADVVTIDESDIIHKEFGSNCSFIGVNKAIVPRAFSSVTGPVYLRRGYSKIMYAIEEAGILPMLKKRNKNYLFFVESDFNTSVDSSLIYSAVTNRFSVILKGGGGVFTEFRLTRASLRNLLLSHIADYQPKGLARKEFIPNLAGTYLIVNNETGEVSGTAPTTEGYQGNTIVPEFPQALSIADNGTTYDIQNWFSFSNTRIYSQISGKFPKFHALLQKAGLSLDKQSRYSFITESDYYTVFVPSEEAIEEANLNALPIDELRQILQLHFVQGDIIFTDGNKTPKYYETMRIDEKSTQYSTVYTKIFIEPGIDKIQIINKNGLVHAEANESETTNILSGILLETTDGSEEEVFPNIVNTAVIHEINKVLNSDEVGN</sequence>
<dbReference type="InterPro" id="IPR000782">
    <property type="entry name" value="FAS1_domain"/>
</dbReference>